<reference evidence="4" key="1">
    <citation type="submission" date="2014-03" db="EMBL/GenBank/DDBJ databases">
        <title>The Genome Sequence of Puccinia striiformis f. sp. tritici PST-78.</title>
        <authorList>
            <consortium name="The Broad Institute Genome Sequencing Platform"/>
            <person name="Cuomo C."/>
            <person name="Hulbert S."/>
            <person name="Chen X."/>
            <person name="Walker B."/>
            <person name="Young S.K."/>
            <person name="Zeng Q."/>
            <person name="Gargeya S."/>
            <person name="Fitzgerald M."/>
            <person name="Haas B."/>
            <person name="Abouelleil A."/>
            <person name="Alvarado L."/>
            <person name="Arachchi H.M."/>
            <person name="Berlin A.M."/>
            <person name="Chapman S.B."/>
            <person name="Goldberg J."/>
            <person name="Griggs A."/>
            <person name="Gujja S."/>
            <person name="Hansen M."/>
            <person name="Howarth C."/>
            <person name="Imamovic A."/>
            <person name="Larimer J."/>
            <person name="McCowan C."/>
            <person name="Montmayeur A."/>
            <person name="Murphy C."/>
            <person name="Neiman D."/>
            <person name="Pearson M."/>
            <person name="Priest M."/>
            <person name="Roberts A."/>
            <person name="Saif S."/>
            <person name="Shea T."/>
            <person name="Sisk P."/>
            <person name="Sykes S."/>
            <person name="Wortman J."/>
            <person name="Nusbaum C."/>
            <person name="Birren B."/>
        </authorList>
    </citation>
    <scope>NUCLEOTIDE SEQUENCE [LARGE SCALE GENOMIC DNA]</scope>
    <source>
        <strain evidence="4">race PST-78</strain>
    </source>
</reference>
<organism evidence="3 4">
    <name type="scientific">Puccinia striiformis f. sp. tritici PST-78</name>
    <dbReference type="NCBI Taxonomy" id="1165861"/>
    <lineage>
        <taxon>Eukaryota</taxon>
        <taxon>Fungi</taxon>
        <taxon>Dikarya</taxon>
        <taxon>Basidiomycota</taxon>
        <taxon>Pucciniomycotina</taxon>
        <taxon>Pucciniomycetes</taxon>
        <taxon>Pucciniales</taxon>
        <taxon>Pucciniaceae</taxon>
        <taxon>Puccinia</taxon>
    </lineage>
</organism>
<feature type="region of interest" description="Disordered" evidence="1">
    <location>
        <begin position="19"/>
        <end position="102"/>
    </location>
</feature>
<evidence type="ECO:0000256" key="2">
    <source>
        <dbReference type="SAM" id="SignalP"/>
    </source>
</evidence>
<dbReference type="Proteomes" id="UP000054564">
    <property type="component" value="Unassembled WGS sequence"/>
</dbReference>
<keyword evidence="2" id="KW-0732">Signal</keyword>
<evidence type="ECO:0000313" key="3">
    <source>
        <dbReference type="EMBL" id="KNE90935.1"/>
    </source>
</evidence>
<feature type="signal peptide" evidence="2">
    <location>
        <begin position="1"/>
        <end position="17"/>
    </location>
</feature>
<feature type="chain" id="PRO_5005549405" evidence="2">
    <location>
        <begin position="18"/>
        <end position="102"/>
    </location>
</feature>
<evidence type="ECO:0000256" key="1">
    <source>
        <dbReference type="SAM" id="MobiDB-lite"/>
    </source>
</evidence>
<proteinExistence type="predicted"/>
<comment type="caution">
    <text evidence="3">The sequence shown here is derived from an EMBL/GenBank/DDBJ whole genome shotgun (WGS) entry which is preliminary data.</text>
</comment>
<name>A0A0L0UV93_9BASI</name>
<dbReference type="AlphaFoldDB" id="A0A0L0UV93"/>
<accession>A0A0L0UV93</accession>
<dbReference type="EMBL" id="AJIL01000228">
    <property type="protein sequence ID" value="KNE90935.1"/>
    <property type="molecule type" value="Genomic_DNA"/>
</dbReference>
<gene>
    <name evidence="3" type="ORF">PSTG_15630</name>
</gene>
<keyword evidence="4" id="KW-1185">Reference proteome</keyword>
<protein>
    <submittedName>
        <fullName evidence="3">Uncharacterized protein</fullName>
    </submittedName>
</protein>
<sequence>MACVVLFHSAIFHLMHAAGKTKSKESQQLDLMDNSYESSDGGSAEVVLNPGGEDFDEDNFVELEAKEKENEDNDFNDDKNEGSATKPMNGESMGQLICAMGS</sequence>
<evidence type="ECO:0000313" key="4">
    <source>
        <dbReference type="Proteomes" id="UP000054564"/>
    </source>
</evidence>